<organism evidence="2 3">
    <name type="scientific">Portunus trituberculatus</name>
    <name type="common">Swimming crab</name>
    <name type="synonym">Neptunus trituberculatus</name>
    <dbReference type="NCBI Taxonomy" id="210409"/>
    <lineage>
        <taxon>Eukaryota</taxon>
        <taxon>Metazoa</taxon>
        <taxon>Ecdysozoa</taxon>
        <taxon>Arthropoda</taxon>
        <taxon>Crustacea</taxon>
        <taxon>Multicrustacea</taxon>
        <taxon>Malacostraca</taxon>
        <taxon>Eumalacostraca</taxon>
        <taxon>Eucarida</taxon>
        <taxon>Decapoda</taxon>
        <taxon>Pleocyemata</taxon>
        <taxon>Brachyura</taxon>
        <taxon>Eubrachyura</taxon>
        <taxon>Portunoidea</taxon>
        <taxon>Portunidae</taxon>
        <taxon>Portuninae</taxon>
        <taxon>Portunus</taxon>
    </lineage>
</organism>
<dbReference type="AlphaFoldDB" id="A0A5B7I0Z1"/>
<comment type="caution">
    <text evidence="2">The sequence shown here is derived from an EMBL/GenBank/DDBJ whole genome shotgun (WGS) entry which is preliminary data.</text>
</comment>
<protein>
    <submittedName>
        <fullName evidence="2">Uncharacterized protein</fullName>
    </submittedName>
</protein>
<evidence type="ECO:0000313" key="3">
    <source>
        <dbReference type="Proteomes" id="UP000324222"/>
    </source>
</evidence>
<dbReference type="EMBL" id="VSRR010038839">
    <property type="protein sequence ID" value="MPC74394.1"/>
    <property type="molecule type" value="Genomic_DNA"/>
</dbReference>
<accession>A0A5B7I0Z1</accession>
<proteinExistence type="predicted"/>
<keyword evidence="3" id="KW-1185">Reference proteome</keyword>
<feature type="compositionally biased region" description="Basic and acidic residues" evidence="1">
    <location>
        <begin position="1"/>
        <end position="18"/>
    </location>
</feature>
<evidence type="ECO:0000313" key="2">
    <source>
        <dbReference type="EMBL" id="MPC74394.1"/>
    </source>
</evidence>
<name>A0A5B7I0Z1_PORTR</name>
<dbReference type="Proteomes" id="UP000324222">
    <property type="component" value="Unassembled WGS sequence"/>
</dbReference>
<evidence type="ECO:0000256" key="1">
    <source>
        <dbReference type="SAM" id="MobiDB-lite"/>
    </source>
</evidence>
<feature type="region of interest" description="Disordered" evidence="1">
    <location>
        <begin position="1"/>
        <end position="24"/>
    </location>
</feature>
<sequence length="95" mass="10579">MELNKDHHVIRGEEHQAKDGTTGRIEAGHGRVAEGQWLSVPTPARFFSCASSVQMSMRGLCILVPHNRPASHAIRKGFVSSLILIWHTVSRRTQP</sequence>
<reference evidence="2 3" key="1">
    <citation type="submission" date="2019-05" db="EMBL/GenBank/DDBJ databases">
        <title>Another draft genome of Portunus trituberculatus and its Hox gene families provides insights of decapod evolution.</title>
        <authorList>
            <person name="Jeong J.-H."/>
            <person name="Song I."/>
            <person name="Kim S."/>
            <person name="Choi T."/>
            <person name="Kim D."/>
            <person name="Ryu S."/>
            <person name="Kim W."/>
        </authorList>
    </citation>
    <scope>NUCLEOTIDE SEQUENCE [LARGE SCALE GENOMIC DNA]</scope>
    <source>
        <tissue evidence="2">Muscle</tissue>
    </source>
</reference>
<gene>
    <name evidence="2" type="ORF">E2C01_068752</name>
</gene>